<protein>
    <submittedName>
        <fullName evidence="2">Uncharacterized protein</fullName>
    </submittedName>
</protein>
<sequence>MARPQDLLPDWLVNHHVSGGIAPPEHIHLCAWDDKFTPSGCDERPGKIVCNFPRDHAGALAIIDDAISEETASQLYKSAVKATVWGVYVPISDLFPKRVQKEGPTIKLDELKDPVAFRQALARRAVQEFLIEKDDGQTISQNDWNMTHGVAVWVIASDCDDATAYHLDYAEQVRYETNVIFPPIYGATLHVSPFYDASETDAASLGREMSAMQGGALYVNSIGLGHYAMYGYKTRKHVHRLSTDELEMQSNTEAGWRRVSYRYRRGILCDGEFPHFSGRVRKLPTEGTFLLESGYHYPVKRVVVGFNLFPSEIGACVARFPEHSNAFNRYVKLMQAAVKQTTFPSTPSAASVNGNWTLESVRANPKQAAFLKLLARKVRKSQIQKAADQDSKQKVPSQQGLGM</sequence>
<feature type="region of interest" description="Disordered" evidence="1">
    <location>
        <begin position="384"/>
        <end position="403"/>
    </location>
</feature>
<feature type="compositionally biased region" description="Polar residues" evidence="1">
    <location>
        <begin position="394"/>
        <end position="403"/>
    </location>
</feature>
<comment type="caution">
    <text evidence="2">The sequence shown here is derived from an EMBL/GenBank/DDBJ whole genome shotgun (WGS) entry which is preliminary data.</text>
</comment>
<keyword evidence="3" id="KW-1185">Reference proteome</keyword>
<reference evidence="2 3" key="1">
    <citation type="journal article" date="2021" name="Genome Biol.">
        <title>AFLAP: assembly-free linkage analysis pipeline using k-mers from genome sequencing data.</title>
        <authorList>
            <person name="Fletcher K."/>
            <person name="Zhang L."/>
            <person name="Gil J."/>
            <person name="Han R."/>
            <person name="Cavanaugh K."/>
            <person name="Michelmore R."/>
        </authorList>
    </citation>
    <scope>NUCLEOTIDE SEQUENCE [LARGE SCALE GENOMIC DNA]</scope>
    <source>
        <strain evidence="2 3">SF5</strain>
    </source>
</reference>
<evidence type="ECO:0000313" key="2">
    <source>
        <dbReference type="EMBL" id="TDH73853.1"/>
    </source>
</evidence>
<organism evidence="2 3">
    <name type="scientific">Bremia lactucae</name>
    <name type="common">Lettuce downy mildew</name>
    <dbReference type="NCBI Taxonomy" id="4779"/>
    <lineage>
        <taxon>Eukaryota</taxon>
        <taxon>Sar</taxon>
        <taxon>Stramenopiles</taxon>
        <taxon>Oomycota</taxon>
        <taxon>Peronosporomycetes</taxon>
        <taxon>Peronosporales</taxon>
        <taxon>Peronosporaceae</taxon>
        <taxon>Bremia</taxon>
    </lineage>
</organism>
<name>A0A976NZJ0_BRELC</name>
<dbReference type="RefSeq" id="XP_067823351.1">
    <property type="nucleotide sequence ID" value="XM_067958146.1"/>
</dbReference>
<dbReference type="Proteomes" id="UP000294530">
    <property type="component" value="Unassembled WGS sequence"/>
</dbReference>
<dbReference type="OrthoDB" id="45637at2759"/>
<dbReference type="KEGG" id="blac:94343817"/>
<dbReference type="GeneID" id="94343817"/>
<evidence type="ECO:0000256" key="1">
    <source>
        <dbReference type="SAM" id="MobiDB-lite"/>
    </source>
</evidence>
<dbReference type="AlphaFoldDB" id="A0A976NZJ0"/>
<proteinExistence type="predicted"/>
<accession>A0A976NZJ0</accession>
<evidence type="ECO:0000313" key="3">
    <source>
        <dbReference type="Proteomes" id="UP000294530"/>
    </source>
</evidence>
<gene>
    <name evidence="2" type="ORF">CCR75_000038</name>
</gene>
<dbReference type="EMBL" id="SHOA02000005">
    <property type="protein sequence ID" value="TDH73853.1"/>
    <property type="molecule type" value="Genomic_DNA"/>
</dbReference>